<reference evidence="3" key="2">
    <citation type="submission" date="2016-04" db="EMBL/GenBank/DDBJ databases">
        <title>First Complete Genome Sequence of a Subdivision 6 Acidobacterium.</title>
        <authorList>
            <person name="Huang S."/>
            <person name="Vieira S."/>
            <person name="Bunk B."/>
            <person name="Riedel T."/>
            <person name="Sproeer C."/>
            <person name="Overmann J."/>
        </authorList>
    </citation>
    <scope>NUCLEOTIDE SEQUENCE [LARGE SCALE GENOMIC DNA]</scope>
    <source>
        <strain evidence="3">DSM 100886 HEG_-6_39</strain>
    </source>
</reference>
<protein>
    <submittedName>
        <fullName evidence="2">Putative GTPase</fullName>
        <ecNumber evidence="2">3.6.-.-</ecNumber>
    </submittedName>
</protein>
<dbReference type="STRING" id="1855912.LuPra_01455"/>
<dbReference type="KEGG" id="abac:LuPra_01455"/>
<evidence type="ECO:0000256" key="1">
    <source>
        <dbReference type="ARBA" id="ARBA00009625"/>
    </source>
</evidence>
<dbReference type="EMBL" id="CP015136">
    <property type="protein sequence ID" value="AMY08261.1"/>
    <property type="molecule type" value="Genomic_DNA"/>
</dbReference>
<dbReference type="Pfam" id="PF03308">
    <property type="entry name" value="MeaB"/>
    <property type="match status" value="1"/>
</dbReference>
<dbReference type="Gene3D" id="3.40.50.300">
    <property type="entry name" value="P-loop containing nucleotide triphosphate hydrolases"/>
    <property type="match status" value="1"/>
</dbReference>
<dbReference type="EC" id="3.6.-.-" evidence="2"/>
<dbReference type="Gene3D" id="1.20.5.170">
    <property type="match status" value="1"/>
</dbReference>
<name>A0A143PID5_LUTPR</name>
<dbReference type="PANTHER" id="PTHR23408">
    <property type="entry name" value="METHYLMALONYL-COA MUTASE"/>
    <property type="match status" value="1"/>
</dbReference>
<dbReference type="RefSeq" id="WP_110170120.1">
    <property type="nucleotide sequence ID" value="NZ_CP015136.1"/>
</dbReference>
<dbReference type="CDD" id="cd03114">
    <property type="entry name" value="MMAA-like"/>
    <property type="match status" value="1"/>
</dbReference>
<dbReference type="AlphaFoldDB" id="A0A143PID5"/>
<proteinExistence type="inferred from homology"/>
<dbReference type="GO" id="GO:0003924">
    <property type="term" value="F:GTPase activity"/>
    <property type="evidence" value="ECO:0007669"/>
    <property type="project" value="InterPro"/>
</dbReference>
<dbReference type="NCBIfam" id="TIGR00750">
    <property type="entry name" value="lao"/>
    <property type="match status" value="1"/>
</dbReference>
<evidence type="ECO:0000313" key="2">
    <source>
        <dbReference type="EMBL" id="AMY08261.1"/>
    </source>
</evidence>
<accession>A0A143PID5</accession>
<dbReference type="GO" id="GO:0005525">
    <property type="term" value="F:GTP binding"/>
    <property type="evidence" value="ECO:0007669"/>
    <property type="project" value="InterPro"/>
</dbReference>
<keyword evidence="2" id="KW-0378">Hydrolase</keyword>
<dbReference type="InterPro" id="IPR005129">
    <property type="entry name" value="GTPase_ArgK"/>
</dbReference>
<organism evidence="2 3">
    <name type="scientific">Luteitalea pratensis</name>
    <dbReference type="NCBI Taxonomy" id="1855912"/>
    <lineage>
        <taxon>Bacteria</taxon>
        <taxon>Pseudomonadati</taxon>
        <taxon>Acidobacteriota</taxon>
        <taxon>Vicinamibacteria</taxon>
        <taxon>Vicinamibacterales</taxon>
        <taxon>Vicinamibacteraceae</taxon>
        <taxon>Luteitalea</taxon>
    </lineage>
</organism>
<reference evidence="2 3" key="1">
    <citation type="journal article" date="2016" name="Genome Announc.">
        <title>First Complete Genome Sequence of a Subdivision 6 Acidobacterium Strain.</title>
        <authorList>
            <person name="Huang S."/>
            <person name="Vieira S."/>
            <person name="Bunk B."/>
            <person name="Riedel T."/>
            <person name="Sproer C."/>
            <person name="Overmann J."/>
        </authorList>
    </citation>
    <scope>NUCLEOTIDE SEQUENCE [LARGE SCALE GENOMIC DNA]</scope>
    <source>
        <strain evidence="3">DSM 100886 HEG_-6_39</strain>
    </source>
</reference>
<dbReference type="NCBIfam" id="NF006958">
    <property type="entry name" value="PRK09435.1"/>
    <property type="match status" value="1"/>
</dbReference>
<dbReference type="GO" id="GO:0005737">
    <property type="term" value="C:cytoplasm"/>
    <property type="evidence" value="ECO:0007669"/>
    <property type="project" value="TreeGrafter"/>
</dbReference>
<dbReference type="PANTHER" id="PTHR23408:SF3">
    <property type="entry name" value="METHYLMALONIC ACIDURIA TYPE A PROTEIN, MITOCHONDRIAL"/>
    <property type="match status" value="1"/>
</dbReference>
<dbReference type="Proteomes" id="UP000076079">
    <property type="component" value="Chromosome"/>
</dbReference>
<dbReference type="Gene3D" id="1.10.287.130">
    <property type="match status" value="1"/>
</dbReference>
<sequence length="329" mass="34899">MTPPRLPLARYVDGVLGGDTAILARAITLVESERAADADAAAALLDAVLPHAGRSRRVGITGVPGVGKSTFIDALGIHLVRDRGERVAVLSVDPSSPISRGSILGDKTRMERLALEDGAYIRPSPARGFLGGVARHTRETILLCEAAGFGTILVETVGVGQSETAVRSMTDFFLLLLLPGAGDQLQGIKRGIIEMVDAIAITKADGDMLALAERARVEYQAALHLFPAAANGWNPPVVTCSAVTPAGVGDIWDLVIEHHARMVANRQLASRRRAQSIEWMRELVSTEVDAAFRAHPRVADALPALESAVAEGRTTAFAAARELLTLFRG</sequence>
<dbReference type="OrthoDB" id="9778292at2"/>
<dbReference type="SUPFAM" id="SSF52540">
    <property type="entry name" value="P-loop containing nucleoside triphosphate hydrolases"/>
    <property type="match status" value="1"/>
</dbReference>
<comment type="similarity">
    <text evidence="1">Belongs to the SIMIBI class G3E GTPase family. ArgK/MeaB subfamily.</text>
</comment>
<gene>
    <name evidence="2" type="ORF">LuPra_01455</name>
</gene>
<keyword evidence="3" id="KW-1185">Reference proteome</keyword>
<dbReference type="InterPro" id="IPR027417">
    <property type="entry name" value="P-loop_NTPase"/>
</dbReference>
<evidence type="ECO:0000313" key="3">
    <source>
        <dbReference type="Proteomes" id="UP000076079"/>
    </source>
</evidence>